<evidence type="ECO:0000256" key="2">
    <source>
        <dbReference type="ARBA" id="ARBA00023315"/>
    </source>
</evidence>
<reference evidence="4 5" key="1">
    <citation type="journal article" date="2023" name="Int. J. Syst. Evol. Microbiol.">
        <title>Sellimonas catena sp. nov., isolated from human faeces.</title>
        <authorList>
            <person name="Hisatomi A."/>
            <person name="Ohkuma M."/>
            <person name="Sakamoto M."/>
        </authorList>
    </citation>
    <scope>NUCLEOTIDE SEQUENCE [LARGE SCALE GENOMIC DNA]</scope>
    <source>
        <strain evidence="4 5">12EGH17</strain>
    </source>
</reference>
<evidence type="ECO:0000313" key="5">
    <source>
        <dbReference type="Proteomes" id="UP001145145"/>
    </source>
</evidence>
<dbReference type="RefSeq" id="WP_087252499.1">
    <property type="nucleotide sequence ID" value="NZ_BSBO01000025.1"/>
</dbReference>
<dbReference type="PROSITE" id="PS51186">
    <property type="entry name" value="GNAT"/>
    <property type="match status" value="1"/>
</dbReference>
<dbReference type="Pfam" id="PF13508">
    <property type="entry name" value="Acetyltransf_7"/>
    <property type="match status" value="1"/>
</dbReference>
<dbReference type="EMBL" id="BSBO01000025">
    <property type="protein sequence ID" value="GLG05184.1"/>
    <property type="molecule type" value="Genomic_DNA"/>
</dbReference>
<dbReference type="GO" id="GO:0016747">
    <property type="term" value="F:acyltransferase activity, transferring groups other than amino-acyl groups"/>
    <property type="evidence" value="ECO:0007669"/>
    <property type="project" value="InterPro"/>
</dbReference>
<proteinExistence type="predicted"/>
<dbReference type="Proteomes" id="UP001145145">
    <property type="component" value="Unassembled WGS sequence"/>
</dbReference>
<keyword evidence="5" id="KW-1185">Reference proteome</keyword>
<dbReference type="InterPro" id="IPR016181">
    <property type="entry name" value="Acyl_CoA_acyltransferase"/>
</dbReference>
<evidence type="ECO:0000259" key="3">
    <source>
        <dbReference type="PROSITE" id="PS51186"/>
    </source>
</evidence>
<name>A0A9W6FD10_9FIRM</name>
<dbReference type="CDD" id="cd04301">
    <property type="entry name" value="NAT_SF"/>
    <property type="match status" value="1"/>
</dbReference>
<keyword evidence="2" id="KW-0012">Acyltransferase</keyword>
<keyword evidence="1" id="KW-0808">Transferase</keyword>
<accession>A0A9W6FD10</accession>
<sequence>MIRMMEEKDLDQVAAVWLSGNKEAHPFVPKQYWEENLPEVKKQFLQAEIFVYEEEQAVRGFAGLQGDYLAGIFVEQKFRSRGIGKRLLDEVKKTHPKLTLHVYRKNKGAAAFYEREGFRIAGEGVDEATGEVEYTMSYTRK</sequence>
<dbReference type="PANTHER" id="PTHR43800">
    <property type="entry name" value="PEPTIDYL-LYSINE N-ACETYLTRANSFERASE YJAB"/>
    <property type="match status" value="1"/>
</dbReference>
<dbReference type="AlphaFoldDB" id="A0A9W6FD10"/>
<comment type="caution">
    <text evidence="4">The sequence shown here is derived from an EMBL/GenBank/DDBJ whole genome shotgun (WGS) entry which is preliminary data.</text>
</comment>
<evidence type="ECO:0000313" key="4">
    <source>
        <dbReference type="EMBL" id="GLG05184.1"/>
    </source>
</evidence>
<dbReference type="PANTHER" id="PTHR43800:SF1">
    <property type="entry name" value="PEPTIDYL-LYSINE N-ACETYLTRANSFERASE YJAB"/>
    <property type="match status" value="1"/>
</dbReference>
<dbReference type="Gene3D" id="3.40.630.30">
    <property type="match status" value="1"/>
</dbReference>
<protein>
    <submittedName>
        <fullName evidence="4">Acetyltransferase</fullName>
    </submittedName>
</protein>
<gene>
    <name evidence="4" type="primary">wecD_1</name>
    <name evidence="4" type="ORF">Selli1_23580</name>
</gene>
<feature type="domain" description="N-acetyltransferase" evidence="3">
    <location>
        <begin position="1"/>
        <end position="141"/>
    </location>
</feature>
<evidence type="ECO:0000256" key="1">
    <source>
        <dbReference type="ARBA" id="ARBA00022679"/>
    </source>
</evidence>
<organism evidence="4 5">
    <name type="scientific">Sellimonas catena</name>
    <dbReference type="NCBI Taxonomy" id="2994035"/>
    <lineage>
        <taxon>Bacteria</taxon>
        <taxon>Bacillati</taxon>
        <taxon>Bacillota</taxon>
        <taxon>Clostridia</taxon>
        <taxon>Lachnospirales</taxon>
        <taxon>Lachnospiraceae</taxon>
        <taxon>Sellimonas</taxon>
    </lineage>
</organism>
<dbReference type="InterPro" id="IPR000182">
    <property type="entry name" value="GNAT_dom"/>
</dbReference>
<dbReference type="SUPFAM" id="SSF55729">
    <property type="entry name" value="Acyl-CoA N-acyltransferases (Nat)"/>
    <property type="match status" value="1"/>
</dbReference>